<dbReference type="EMBL" id="SDMP01000017">
    <property type="protein sequence ID" value="RYQ99514.1"/>
    <property type="molecule type" value="Genomic_DNA"/>
</dbReference>
<dbReference type="PANTHER" id="PTHR46328">
    <property type="entry name" value="FAR-RED IMPAIRED RESPONSIVE (FAR1) FAMILY PROTEIN-RELATED"/>
    <property type="match status" value="1"/>
</dbReference>
<sequence>MQEISLDIGMDEAAFGTEYLDGDGDLGNDVRGSGLARSEEVMEMLSNSPDEAARFYEQYSRGKGFAMRVGKKLKNKNEDIVRYTYLCNREGFRQKKWLELQGRKR</sequence>
<comment type="caution">
    <text evidence="2">The sequence shown here is derived from an EMBL/GenBank/DDBJ whole genome shotgun (WGS) entry which is preliminary data.</text>
</comment>
<protein>
    <recommendedName>
        <fullName evidence="1">FAR1 domain-containing protein</fullName>
    </recommendedName>
</protein>
<organism evidence="2 3">
    <name type="scientific">Arachis hypogaea</name>
    <name type="common">Peanut</name>
    <dbReference type="NCBI Taxonomy" id="3818"/>
    <lineage>
        <taxon>Eukaryota</taxon>
        <taxon>Viridiplantae</taxon>
        <taxon>Streptophyta</taxon>
        <taxon>Embryophyta</taxon>
        <taxon>Tracheophyta</taxon>
        <taxon>Spermatophyta</taxon>
        <taxon>Magnoliopsida</taxon>
        <taxon>eudicotyledons</taxon>
        <taxon>Gunneridae</taxon>
        <taxon>Pentapetalae</taxon>
        <taxon>rosids</taxon>
        <taxon>fabids</taxon>
        <taxon>Fabales</taxon>
        <taxon>Fabaceae</taxon>
        <taxon>Papilionoideae</taxon>
        <taxon>50 kb inversion clade</taxon>
        <taxon>dalbergioids sensu lato</taxon>
        <taxon>Dalbergieae</taxon>
        <taxon>Pterocarpus clade</taxon>
        <taxon>Arachis</taxon>
    </lineage>
</organism>
<evidence type="ECO:0000313" key="3">
    <source>
        <dbReference type="Proteomes" id="UP000289738"/>
    </source>
</evidence>
<dbReference type="Pfam" id="PF03101">
    <property type="entry name" value="FAR1"/>
    <property type="match status" value="1"/>
</dbReference>
<dbReference type="AlphaFoldDB" id="A0A444YC70"/>
<proteinExistence type="predicted"/>
<keyword evidence="3" id="KW-1185">Reference proteome</keyword>
<feature type="domain" description="FAR1" evidence="1">
    <location>
        <begin position="54"/>
        <end position="97"/>
    </location>
</feature>
<dbReference type="InterPro" id="IPR004330">
    <property type="entry name" value="FAR1_DNA_bnd_dom"/>
</dbReference>
<evidence type="ECO:0000313" key="2">
    <source>
        <dbReference type="EMBL" id="RYQ99514.1"/>
    </source>
</evidence>
<gene>
    <name evidence="2" type="ORF">Ahy_B07g087453</name>
</gene>
<reference evidence="2 3" key="1">
    <citation type="submission" date="2019-01" db="EMBL/GenBank/DDBJ databases">
        <title>Sequencing of cultivated peanut Arachis hypogaea provides insights into genome evolution and oil improvement.</title>
        <authorList>
            <person name="Chen X."/>
        </authorList>
    </citation>
    <scope>NUCLEOTIDE SEQUENCE [LARGE SCALE GENOMIC DNA]</scope>
    <source>
        <strain evidence="3">cv. Fuhuasheng</strain>
        <tissue evidence="2">Leaves</tissue>
    </source>
</reference>
<name>A0A444YC70_ARAHY</name>
<dbReference type="Proteomes" id="UP000289738">
    <property type="component" value="Chromosome B07"/>
</dbReference>
<accession>A0A444YC70</accession>
<evidence type="ECO:0000259" key="1">
    <source>
        <dbReference type="Pfam" id="PF03101"/>
    </source>
</evidence>